<accession>A0AAV3Q213</accession>
<name>A0AAV3Q213_LITER</name>
<evidence type="ECO:0000313" key="2">
    <source>
        <dbReference type="EMBL" id="GAA0158119.1"/>
    </source>
</evidence>
<dbReference type="Proteomes" id="UP001454036">
    <property type="component" value="Unassembled WGS sequence"/>
</dbReference>
<sequence length="379" mass="42707">MERNTMLIPQIDSRTRNCTSRITIIEDIPALTAGTGLLIKRSILTDDEENQIAATSFGSHIYILDVVPNLGHFLDNLTPISVIFSNRRPNINNFKIMGAVIAFEDPTNVIVDGKLKKIQRFTFVDMEMIPICITLWEEMTDIQGPLLMEAMNSRAVVVAKRLSLTTYNAKNSSSFTINPPIEAALNFKSWAESRTDTQIQSMLVDQIISRSKQRLNEGNEIIHTVADLQNMTKPGDYWIRRFLQIYEDEQKLSNYCAKDTGAIGSLAERILQITAMNILKLSNLGQIYDLDNNRSDFNERIFLMLLQRSQSASNTSSLLATENTEESSDKGKQPTSHSSPLSPLKCQMSEISINPDSLAKKKMFLEENETNEEGSNSER</sequence>
<gene>
    <name evidence="2" type="ORF">LIER_15225</name>
</gene>
<dbReference type="SUPFAM" id="SSF50249">
    <property type="entry name" value="Nucleic acid-binding proteins"/>
    <property type="match status" value="1"/>
</dbReference>
<reference evidence="2 3" key="1">
    <citation type="submission" date="2024-01" db="EMBL/GenBank/DDBJ databases">
        <title>The complete chloroplast genome sequence of Lithospermum erythrorhizon: insights into the phylogenetic relationship among Boraginaceae species and the maternal lineages of purple gromwells.</title>
        <authorList>
            <person name="Okada T."/>
            <person name="Watanabe K."/>
        </authorList>
    </citation>
    <scope>NUCLEOTIDE SEQUENCE [LARGE SCALE GENOMIC DNA]</scope>
</reference>
<dbReference type="Gene3D" id="2.40.50.140">
    <property type="entry name" value="Nucleic acid-binding proteins"/>
    <property type="match status" value="1"/>
</dbReference>
<comment type="caution">
    <text evidence="2">The sequence shown here is derived from an EMBL/GenBank/DDBJ whole genome shotgun (WGS) entry which is preliminary data.</text>
</comment>
<keyword evidence="3" id="KW-1185">Reference proteome</keyword>
<proteinExistence type="predicted"/>
<dbReference type="InterPro" id="IPR012340">
    <property type="entry name" value="NA-bd_OB-fold"/>
</dbReference>
<evidence type="ECO:0000256" key="1">
    <source>
        <dbReference type="SAM" id="MobiDB-lite"/>
    </source>
</evidence>
<protein>
    <submittedName>
        <fullName evidence="2">Uncharacterized protein</fullName>
    </submittedName>
</protein>
<feature type="region of interest" description="Disordered" evidence="1">
    <location>
        <begin position="314"/>
        <end position="379"/>
    </location>
</feature>
<evidence type="ECO:0000313" key="3">
    <source>
        <dbReference type="Proteomes" id="UP001454036"/>
    </source>
</evidence>
<dbReference type="EMBL" id="BAABME010003264">
    <property type="protein sequence ID" value="GAA0158119.1"/>
    <property type="molecule type" value="Genomic_DNA"/>
</dbReference>
<organism evidence="2 3">
    <name type="scientific">Lithospermum erythrorhizon</name>
    <name type="common">Purple gromwell</name>
    <name type="synonym">Lithospermum officinale var. erythrorhizon</name>
    <dbReference type="NCBI Taxonomy" id="34254"/>
    <lineage>
        <taxon>Eukaryota</taxon>
        <taxon>Viridiplantae</taxon>
        <taxon>Streptophyta</taxon>
        <taxon>Embryophyta</taxon>
        <taxon>Tracheophyta</taxon>
        <taxon>Spermatophyta</taxon>
        <taxon>Magnoliopsida</taxon>
        <taxon>eudicotyledons</taxon>
        <taxon>Gunneridae</taxon>
        <taxon>Pentapetalae</taxon>
        <taxon>asterids</taxon>
        <taxon>lamiids</taxon>
        <taxon>Boraginales</taxon>
        <taxon>Boraginaceae</taxon>
        <taxon>Boraginoideae</taxon>
        <taxon>Lithospermeae</taxon>
        <taxon>Lithospermum</taxon>
    </lineage>
</organism>
<dbReference type="AlphaFoldDB" id="A0AAV3Q213"/>